<evidence type="ECO:0000256" key="6">
    <source>
        <dbReference type="SAM" id="MobiDB-lite"/>
    </source>
</evidence>
<reference evidence="9 10" key="1">
    <citation type="submission" date="2016-04" db="EMBL/GenBank/DDBJ databases">
        <title>A degradative enzymes factory behind the ericoid mycorrhizal symbiosis.</title>
        <authorList>
            <consortium name="DOE Joint Genome Institute"/>
            <person name="Martino E."/>
            <person name="Morin E."/>
            <person name="Grelet G."/>
            <person name="Kuo A."/>
            <person name="Kohler A."/>
            <person name="Daghino S."/>
            <person name="Barry K."/>
            <person name="Choi C."/>
            <person name="Cichocki N."/>
            <person name="Clum A."/>
            <person name="Copeland A."/>
            <person name="Hainaut M."/>
            <person name="Haridas S."/>
            <person name="Labutti K."/>
            <person name="Lindquist E."/>
            <person name="Lipzen A."/>
            <person name="Khouja H.-R."/>
            <person name="Murat C."/>
            <person name="Ohm R."/>
            <person name="Olson A."/>
            <person name="Spatafora J."/>
            <person name="Veneault-Fourrey C."/>
            <person name="Henrissat B."/>
            <person name="Grigoriev I."/>
            <person name="Martin F."/>
            <person name="Perotto S."/>
        </authorList>
    </citation>
    <scope>NUCLEOTIDE SEQUENCE [LARGE SCALE GENOMIC DNA]</scope>
    <source>
        <strain evidence="9 10">E</strain>
    </source>
</reference>
<dbReference type="PROSITE" id="PS50850">
    <property type="entry name" value="MFS"/>
    <property type="match status" value="1"/>
</dbReference>
<feature type="transmembrane region" description="Helical" evidence="7">
    <location>
        <begin position="222"/>
        <end position="245"/>
    </location>
</feature>
<evidence type="ECO:0000256" key="7">
    <source>
        <dbReference type="SAM" id="Phobius"/>
    </source>
</evidence>
<evidence type="ECO:0000256" key="3">
    <source>
        <dbReference type="ARBA" id="ARBA00022692"/>
    </source>
</evidence>
<dbReference type="STRING" id="1095630.A0A2J6SKL5"/>
<comment type="similarity">
    <text evidence="2">Belongs to the major facilitator superfamily.</text>
</comment>
<keyword evidence="4 7" id="KW-1133">Transmembrane helix</keyword>
<feature type="transmembrane region" description="Helical" evidence="7">
    <location>
        <begin position="257"/>
        <end position="277"/>
    </location>
</feature>
<feature type="transmembrane region" description="Helical" evidence="7">
    <location>
        <begin position="450"/>
        <end position="468"/>
    </location>
</feature>
<dbReference type="GO" id="GO:0022857">
    <property type="term" value="F:transmembrane transporter activity"/>
    <property type="evidence" value="ECO:0007669"/>
    <property type="project" value="InterPro"/>
</dbReference>
<keyword evidence="10" id="KW-1185">Reference proteome</keyword>
<feature type="transmembrane region" description="Helical" evidence="7">
    <location>
        <begin position="195"/>
        <end position="216"/>
    </location>
</feature>
<name>A0A2J6SKL5_9HELO</name>
<dbReference type="EMBL" id="KZ613912">
    <property type="protein sequence ID" value="PMD51318.1"/>
    <property type="molecule type" value="Genomic_DNA"/>
</dbReference>
<feature type="compositionally biased region" description="Basic and acidic residues" evidence="6">
    <location>
        <begin position="32"/>
        <end position="48"/>
    </location>
</feature>
<feature type="transmembrane region" description="Helical" evidence="7">
    <location>
        <begin position="164"/>
        <end position="183"/>
    </location>
</feature>
<feature type="region of interest" description="Disordered" evidence="6">
    <location>
        <begin position="1"/>
        <end position="53"/>
    </location>
</feature>
<dbReference type="RefSeq" id="XP_024728222.1">
    <property type="nucleotide sequence ID" value="XM_024885350.1"/>
</dbReference>
<feature type="transmembrane region" description="Helical" evidence="7">
    <location>
        <begin position="474"/>
        <end position="498"/>
    </location>
</feature>
<feature type="region of interest" description="Disordered" evidence="6">
    <location>
        <begin position="74"/>
        <end position="105"/>
    </location>
</feature>
<accession>A0A2J6SKL5</accession>
<feature type="transmembrane region" description="Helical" evidence="7">
    <location>
        <begin position="539"/>
        <end position="560"/>
    </location>
</feature>
<dbReference type="InterPro" id="IPR020846">
    <property type="entry name" value="MFS_dom"/>
</dbReference>
<comment type="subcellular location">
    <subcellularLocation>
        <location evidence="1">Membrane</location>
        <topology evidence="1">Multi-pass membrane protein</topology>
    </subcellularLocation>
</comment>
<keyword evidence="3 7" id="KW-0812">Transmembrane</keyword>
<dbReference type="FunFam" id="1.20.1250.20:FF:000011">
    <property type="entry name" value="MFS multidrug transporter, putative"/>
    <property type="match status" value="1"/>
</dbReference>
<dbReference type="CDD" id="cd17323">
    <property type="entry name" value="MFS_Tpo1_MDR_like"/>
    <property type="match status" value="1"/>
</dbReference>
<evidence type="ECO:0000313" key="10">
    <source>
        <dbReference type="Proteomes" id="UP000235371"/>
    </source>
</evidence>
<keyword evidence="5 7" id="KW-0472">Membrane</keyword>
<dbReference type="PANTHER" id="PTHR23502">
    <property type="entry name" value="MAJOR FACILITATOR SUPERFAMILY"/>
    <property type="match status" value="1"/>
</dbReference>
<evidence type="ECO:0000256" key="5">
    <source>
        <dbReference type="ARBA" id="ARBA00023136"/>
    </source>
</evidence>
<dbReference type="GO" id="GO:0016020">
    <property type="term" value="C:membrane"/>
    <property type="evidence" value="ECO:0007669"/>
    <property type="project" value="UniProtKB-SubCell"/>
</dbReference>
<feature type="transmembrane region" description="Helical" evidence="7">
    <location>
        <begin position="358"/>
        <end position="377"/>
    </location>
</feature>
<dbReference type="Pfam" id="PF07690">
    <property type="entry name" value="MFS_1"/>
    <property type="match status" value="1"/>
</dbReference>
<feature type="transmembrane region" description="Helical" evidence="7">
    <location>
        <begin position="126"/>
        <end position="144"/>
    </location>
</feature>
<feature type="transmembrane region" description="Helical" evidence="7">
    <location>
        <begin position="505"/>
        <end position="527"/>
    </location>
</feature>
<evidence type="ECO:0000256" key="4">
    <source>
        <dbReference type="ARBA" id="ARBA00022989"/>
    </source>
</evidence>
<dbReference type="Gene3D" id="1.20.1250.20">
    <property type="entry name" value="MFS general substrate transporter like domains"/>
    <property type="match status" value="1"/>
</dbReference>
<evidence type="ECO:0000256" key="2">
    <source>
        <dbReference type="ARBA" id="ARBA00008335"/>
    </source>
</evidence>
<evidence type="ECO:0000313" key="9">
    <source>
        <dbReference type="EMBL" id="PMD51318.1"/>
    </source>
</evidence>
<dbReference type="OrthoDB" id="5296287at2759"/>
<feature type="domain" description="Major facilitator superfamily (MFS) profile" evidence="8">
    <location>
        <begin position="128"/>
        <end position="569"/>
    </location>
</feature>
<dbReference type="GeneID" id="36593427"/>
<dbReference type="AlphaFoldDB" id="A0A2J6SKL5"/>
<feature type="transmembrane region" description="Helical" evidence="7">
    <location>
        <begin position="283"/>
        <end position="303"/>
    </location>
</feature>
<feature type="transmembrane region" description="Helical" evidence="7">
    <location>
        <begin position="389"/>
        <end position="415"/>
    </location>
</feature>
<organism evidence="9 10">
    <name type="scientific">Hyaloscypha bicolor E</name>
    <dbReference type="NCBI Taxonomy" id="1095630"/>
    <lineage>
        <taxon>Eukaryota</taxon>
        <taxon>Fungi</taxon>
        <taxon>Dikarya</taxon>
        <taxon>Ascomycota</taxon>
        <taxon>Pezizomycotina</taxon>
        <taxon>Leotiomycetes</taxon>
        <taxon>Helotiales</taxon>
        <taxon>Hyaloscyphaceae</taxon>
        <taxon>Hyaloscypha</taxon>
        <taxon>Hyaloscypha bicolor</taxon>
    </lineage>
</organism>
<feature type="compositionally biased region" description="Low complexity" evidence="6">
    <location>
        <begin position="1"/>
        <end position="13"/>
    </location>
</feature>
<dbReference type="InterPro" id="IPR036259">
    <property type="entry name" value="MFS_trans_sf"/>
</dbReference>
<evidence type="ECO:0000256" key="1">
    <source>
        <dbReference type="ARBA" id="ARBA00004141"/>
    </source>
</evidence>
<dbReference type="PANTHER" id="PTHR23502:SF68">
    <property type="entry name" value="MULTIDRUG TRANSPORTER, PUTATIVE (AFU_ORTHOLOGUE AFUA_3G01120)-RELATED"/>
    <property type="match status" value="1"/>
</dbReference>
<gene>
    <name evidence="9" type="ORF">K444DRAFT_647526</name>
</gene>
<dbReference type="InParanoid" id="A0A2J6SKL5"/>
<evidence type="ECO:0000259" key="8">
    <source>
        <dbReference type="PROSITE" id="PS50850"/>
    </source>
</evidence>
<dbReference type="Proteomes" id="UP000235371">
    <property type="component" value="Unassembled WGS sequence"/>
</dbReference>
<protein>
    <submittedName>
        <fullName evidence="9">MFS general substrate transporter</fullName>
    </submittedName>
</protein>
<proteinExistence type="inferred from homology"/>
<sequence length="575" mass="62616">MSSPAAEPKAAPSQETQTQHARPPSPPQPRLTDLEKETLAAYEGHDADIPSNEGYILDAQGELKRRQSIVLSHKASRKSIERNSSNNDVEKAGEAGSTEEDDSNMVWWDGPDDPLNPTNFKPWIKLLNICLVSALCFVTPLGSSMFAPGVPELMKEFKSSNVELAGFVVSVYVLGFAVGPLFFAPLSEIYGRLPVYHACNALFFACNIACALAPNLNFLVGFRFLAGVFGSAPLTNGGGTIADLVTQQKRGKAMSGFVVGPIFGPIIGPVAGGFLSQAKGWRWTFWVLCMLSGLFGLLSLVFMRETYAVVILQRKTIRLQVETGNKELRSKLDVGLSPQDFFLHSIIRPMKMLVKSPIVLLLALYVGVIYGYLYLLFTTFTPVFEEAYHFSSGIVGLTFLGLGFGSISAVGFFAWSTDRVFKARKEAMEAAGEATGDGAVLQPEARLTSLLPAYCLIPIGLFIYGWTAQYKVHWIVPILATVLIGMGNIAVFMCISLYLIDAFALYAASALAANTVVRSIMGAVLPLCGQKMYDTLGLGWGNSLLGFIGLALLPVPWAILKWGEFLRKKYEIKNL</sequence>
<dbReference type="SUPFAM" id="SSF103473">
    <property type="entry name" value="MFS general substrate transporter"/>
    <property type="match status" value="1"/>
</dbReference>
<dbReference type="InterPro" id="IPR011701">
    <property type="entry name" value="MFS"/>
</dbReference>